<feature type="compositionally biased region" description="Basic residues" evidence="1">
    <location>
        <begin position="25"/>
        <end position="44"/>
    </location>
</feature>
<feature type="non-terminal residue" evidence="2">
    <location>
        <position position="1"/>
    </location>
</feature>
<feature type="compositionally biased region" description="Low complexity" evidence="1">
    <location>
        <begin position="47"/>
        <end position="56"/>
    </location>
</feature>
<dbReference type="EC" id="1.8.1.9" evidence="2"/>
<protein>
    <submittedName>
        <fullName evidence="2">Thioredoxin reductase</fullName>
        <ecNumber evidence="2">1.8.1.9</ecNumber>
    </submittedName>
</protein>
<feature type="compositionally biased region" description="Basic residues" evidence="1">
    <location>
        <begin position="125"/>
        <end position="137"/>
    </location>
</feature>
<dbReference type="AlphaFoldDB" id="A0A6J4RHB0"/>
<feature type="non-terminal residue" evidence="2">
    <location>
        <position position="200"/>
    </location>
</feature>
<feature type="compositionally biased region" description="Basic residues" evidence="1">
    <location>
        <begin position="73"/>
        <end position="92"/>
    </location>
</feature>
<gene>
    <name evidence="2" type="ORF">AVDCRST_MAG53-108</name>
</gene>
<evidence type="ECO:0000256" key="1">
    <source>
        <dbReference type="SAM" id="MobiDB-lite"/>
    </source>
</evidence>
<feature type="compositionally biased region" description="Low complexity" evidence="1">
    <location>
        <begin position="190"/>
        <end position="200"/>
    </location>
</feature>
<proteinExistence type="predicted"/>
<keyword evidence="2" id="KW-0560">Oxidoreductase</keyword>
<organism evidence="2">
    <name type="scientific">uncultured Solirubrobacteraceae bacterium</name>
    <dbReference type="NCBI Taxonomy" id="1162706"/>
    <lineage>
        <taxon>Bacteria</taxon>
        <taxon>Bacillati</taxon>
        <taxon>Actinomycetota</taxon>
        <taxon>Thermoleophilia</taxon>
        <taxon>Solirubrobacterales</taxon>
        <taxon>Solirubrobacteraceae</taxon>
        <taxon>environmental samples</taxon>
    </lineage>
</organism>
<sequence>GQRRMGSPLRRQRADMDGRGEPVPRRRGRGSPRRSRAGRRVRRGTQRDLAGAARVAGDGRRLLPSGLGEGRAPRRAARRRGAVGAGRPRRLRPSAGRLRLRGDPLPPHRRRRDARCPAAGSRSTGPRRHAARRRTRPGQHPGGIRRATEPGDPHDARRDRRDVARRPRHRARRARAPAGRLSGRGRSGHRCSPPRCAAEL</sequence>
<dbReference type="EMBL" id="CADCVR010000005">
    <property type="protein sequence ID" value="CAA9473624.1"/>
    <property type="molecule type" value="Genomic_DNA"/>
</dbReference>
<evidence type="ECO:0000313" key="2">
    <source>
        <dbReference type="EMBL" id="CAA9473624.1"/>
    </source>
</evidence>
<feature type="compositionally biased region" description="Basic residues" evidence="1">
    <location>
        <begin position="166"/>
        <end position="175"/>
    </location>
</feature>
<reference evidence="2" key="1">
    <citation type="submission" date="2020-02" db="EMBL/GenBank/DDBJ databases">
        <authorList>
            <person name="Meier V. D."/>
        </authorList>
    </citation>
    <scope>NUCLEOTIDE SEQUENCE</scope>
    <source>
        <strain evidence="2">AVDCRST_MAG53</strain>
    </source>
</reference>
<name>A0A6J4RHB0_9ACTN</name>
<feature type="region of interest" description="Disordered" evidence="1">
    <location>
        <begin position="1"/>
        <end position="200"/>
    </location>
</feature>
<dbReference type="GO" id="GO:0004791">
    <property type="term" value="F:thioredoxin-disulfide reductase (NADPH) activity"/>
    <property type="evidence" value="ECO:0007669"/>
    <property type="project" value="UniProtKB-EC"/>
</dbReference>
<feature type="compositionally biased region" description="Basic and acidic residues" evidence="1">
    <location>
        <begin position="12"/>
        <end position="24"/>
    </location>
</feature>
<accession>A0A6J4RHB0</accession>
<feature type="compositionally biased region" description="Basic and acidic residues" evidence="1">
    <location>
        <begin position="146"/>
        <end position="165"/>
    </location>
</feature>